<dbReference type="AlphaFoldDB" id="A0A9N9JJE8"/>
<organism evidence="3 4">
    <name type="scientific">Racocetra fulgida</name>
    <dbReference type="NCBI Taxonomy" id="60492"/>
    <lineage>
        <taxon>Eukaryota</taxon>
        <taxon>Fungi</taxon>
        <taxon>Fungi incertae sedis</taxon>
        <taxon>Mucoromycota</taxon>
        <taxon>Glomeromycotina</taxon>
        <taxon>Glomeromycetes</taxon>
        <taxon>Diversisporales</taxon>
        <taxon>Gigasporaceae</taxon>
        <taxon>Racocetra</taxon>
    </lineage>
</organism>
<dbReference type="Proteomes" id="UP000789396">
    <property type="component" value="Unassembled WGS sequence"/>
</dbReference>
<gene>
    <name evidence="3" type="ORF">RFULGI_LOCUS16065</name>
</gene>
<feature type="coiled-coil region" evidence="1">
    <location>
        <begin position="348"/>
        <end position="413"/>
    </location>
</feature>
<reference evidence="3" key="1">
    <citation type="submission" date="2021-06" db="EMBL/GenBank/DDBJ databases">
        <authorList>
            <person name="Kallberg Y."/>
            <person name="Tangrot J."/>
            <person name="Rosling A."/>
        </authorList>
    </citation>
    <scope>NUCLEOTIDE SEQUENCE</scope>
    <source>
        <strain evidence="3">IN212</strain>
    </source>
</reference>
<sequence length="448" mass="52310">EWKRNAEETAKNRDEWKQNSEKWENEAKECEKHRKETESKINEIITSHLSINITEIENLSTIEKLDTILNTIKQEVKEYLKLLKMPFQTGDSLMSMLKKLVKACEEVGIETGVQENLLRSLKILDPETKIDDPKSFNGNPGYGSMDDLVKACYEKGWVKDSDPEFIGKEFESHPELSFVRKLMRCHYYMVGKSNPFSVKTMAENLLAITNPNQEKLWKCLKILTPEISDFNPEYNYIDDLVKACYDHGPTAKNDPNYKDKGYKHKPDIKFIKKLNRCYFYLINENHELKSVETKIDDLITIAKPNQEKLWKCLKSLEPEISDFNPEYDYIDDLVKSISGQADHIQKIINELNTENKTLKYENKELKKNNSVLKTFKEENEKLKTQVNDKNNDNTTLKQQLENCNKDLKNIELQTEKCLTALGSKYNKDTTLDQNMNKLVELCEELTIF</sequence>
<feature type="non-terminal residue" evidence="3">
    <location>
        <position position="1"/>
    </location>
</feature>
<accession>A0A9N9JJE8</accession>
<comment type="caution">
    <text evidence="3">The sequence shown here is derived from an EMBL/GenBank/DDBJ whole genome shotgun (WGS) entry which is preliminary data.</text>
</comment>
<keyword evidence="1" id="KW-0175">Coiled coil</keyword>
<feature type="non-terminal residue" evidence="3">
    <location>
        <position position="448"/>
    </location>
</feature>
<name>A0A9N9JJE8_9GLOM</name>
<dbReference type="EMBL" id="CAJVPZ010054995">
    <property type="protein sequence ID" value="CAG8783853.1"/>
    <property type="molecule type" value="Genomic_DNA"/>
</dbReference>
<proteinExistence type="predicted"/>
<evidence type="ECO:0000256" key="2">
    <source>
        <dbReference type="SAM" id="MobiDB-lite"/>
    </source>
</evidence>
<evidence type="ECO:0000256" key="1">
    <source>
        <dbReference type="SAM" id="Coils"/>
    </source>
</evidence>
<keyword evidence="4" id="KW-1185">Reference proteome</keyword>
<evidence type="ECO:0000313" key="3">
    <source>
        <dbReference type="EMBL" id="CAG8783853.1"/>
    </source>
</evidence>
<protein>
    <submittedName>
        <fullName evidence="3">8286_t:CDS:1</fullName>
    </submittedName>
</protein>
<feature type="region of interest" description="Disordered" evidence="2">
    <location>
        <begin position="1"/>
        <end position="36"/>
    </location>
</feature>
<evidence type="ECO:0000313" key="4">
    <source>
        <dbReference type="Proteomes" id="UP000789396"/>
    </source>
</evidence>
<dbReference type="OrthoDB" id="2484725at2759"/>